<sequence length="48" mass="5780">MTSEAKIERRNKILKGLEKAYEKMIDFKKERKSELVVIRDNKIVKIKM</sequence>
<dbReference type="RefSeq" id="WP_170215517.1">
    <property type="nucleotide sequence ID" value="NZ_BJNP01000043.1"/>
</dbReference>
<organism evidence="1 2">
    <name type="scientific">Flavobacterium flevense</name>
    <dbReference type="NCBI Taxonomy" id="983"/>
    <lineage>
        <taxon>Bacteria</taxon>
        <taxon>Pseudomonadati</taxon>
        <taxon>Bacteroidota</taxon>
        <taxon>Flavobacteriia</taxon>
        <taxon>Flavobacteriales</taxon>
        <taxon>Flavobacteriaceae</taxon>
        <taxon>Flavobacterium</taxon>
    </lineage>
</organism>
<proteinExistence type="predicted"/>
<name>A0A4Y4B2F6_9FLAO</name>
<keyword evidence="2" id="KW-1185">Reference proteome</keyword>
<evidence type="ECO:0000313" key="2">
    <source>
        <dbReference type="Proteomes" id="UP000316775"/>
    </source>
</evidence>
<dbReference type="Proteomes" id="UP000316775">
    <property type="component" value="Unassembled WGS sequence"/>
</dbReference>
<accession>A0A4Y4B2F6</accession>
<dbReference type="EMBL" id="BJNP01000043">
    <property type="protein sequence ID" value="GEC73420.1"/>
    <property type="molecule type" value="Genomic_DNA"/>
</dbReference>
<comment type="caution">
    <text evidence="1">The sequence shown here is derived from an EMBL/GenBank/DDBJ whole genome shotgun (WGS) entry which is preliminary data.</text>
</comment>
<evidence type="ECO:0000313" key="1">
    <source>
        <dbReference type="EMBL" id="GEC73420.1"/>
    </source>
</evidence>
<dbReference type="AlphaFoldDB" id="A0A4Y4B2F6"/>
<dbReference type="STRING" id="983.SAMN05443543_10471"/>
<reference evidence="1 2" key="1">
    <citation type="submission" date="2019-06" db="EMBL/GenBank/DDBJ databases">
        <title>Whole genome shotgun sequence of Flavobacterium flevense NBRC 14960.</title>
        <authorList>
            <person name="Hosoyama A."/>
            <person name="Uohara A."/>
            <person name="Ohji S."/>
            <person name="Ichikawa N."/>
        </authorList>
    </citation>
    <scope>NUCLEOTIDE SEQUENCE [LARGE SCALE GENOMIC DNA]</scope>
    <source>
        <strain evidence="1 2">NBRC 14960</strain>
    </source>
</reference>
<gene>
    <name evidence="1" type="ORF">FFL01_29590</name>
</gene>
<protein>
    <submittedName>
        <fullName evidence="1">Uncharacterized protein</fullName>
    </submittedName>
</protein>